<keyword evidence="5 6" id="KW-0804">Transcription</keyword>
<dbReference type="InterPro" id="IPR013324">
    <property type="entry name" value="RNA_pol_sigma_r3/r4-like"/>
</dbReference>
<evidence type="ECO:0000256" key="4">
    <source>
        <dbReference type="ARBA" id="ARBA00023125"/>
    </source>
</evidence>
<gene>
    <name evidence="6" type="primary">fliA</name>
    <name evidence="9" type="ORF">IFO71_03125</name>
</gene>
<dbReference type="CDD" id="cd06171">
    <property type="entry name" value="Sigma70_r4"/>
    <property type="match status" value="1"/>
</dbReference>
<dbReference type="GO" id="GO:0006352">
    <property type="term" value="P:DNA-templated transcription initiation"/>
    <property type="evidence" value="ECO:0007669"/>
    <property type="project" value="UniProtKB-UniRule"/>
</dbReference>
<accession>A0AAW3ZHI9</accession>
<dbReference type="AlphaFoldDB" id="A0AAW3ZHI9"/>
<feature type="domain" description="RNA polymerase sigma-70" evidence="7">
    <location>
        <begin position="45"/>
        <end position="58"/>
    </location>
</feature>
<dbReference type="InterPro" id="IPR000943">
    <property type="entry name" value="RNA_pol_sigma70"/>
</dbReference>
<sequence>MSAPSLYRDASKASTSDLVTRHADLVRRIAHHVAARLPPNVEVEDLIQAGMVGLIEAARQFDRSAGASFETYASIRIRGAMIDEIRRGDWIPRSVHRRVREAAEATRQIEQREGRAANAGEVAQALGISLDDYGRLMEGAARGHVLSLDDDEDHRTESRSTEHAPAAHQAIEAAEFQQQLVDAIDKLPERERLILSLYYEQELNLREIGAVLGITESRVCQVHGQAMVRLRARLQDWREHVST</sequence>
<dbReference type="Gene3D" id="1.10.1740.10">
    <property type="match status" value="1"/>
</dbReference>
<proteinExistence type="inferred from homology"/>
<feature type="DNA-binding region" description="H-T-H motif" evidence="6">
    <location>
        <begin position="205"/>
        <end position="224"/>
    </location>
</feature>
<dbReference type="GO" id="GO:0003677">
    <property type="term" value="F:DNA binding"/>
    <property type="evidence" value="ECO:0007669"/>
    <property type="project" value="UniProtKB-UniRule"/>
</dbReference>
<evidence type="ECO:0000313" key="10">
    <source>
        <dbReference type="Proteomes" id="UP000613768"/>
    </source>
</evidence>
<dbReference type="InterPro" id="IPR028617">
    <property type="entry name" value="Sigma70_FliA"/>
</dbReference>
<dbReference type="PANTHER" id="PTHR30385">
    <property type="entry name" value="SIGMA FACTOR F FLAGELLAR"/>
    <property type="match status" value="1"/>
</dbReference>
<dbReference type="PANTHER" id="PTHR30385:SF7">
    <property type="entry name" value="RNA POLYMERASE SIGMA FACTOR FLIA"/>
    <property type="match status" value="1"/>
</dbReference>
<dbReference type="EMBL" id="JACYTR010000004">
    <property type="protein sequence ID" value="MBD8524724.1"/>
    <property type="molecule type" value="Genomic_DNA"/>
</dbReference>
<feature type="region of interest" description="Sigma-70 factor domain-2" evidence="6">
    <location>
        <begin position="18"/>
        <end position="90"/>
    </location>
</feature>
<dbReference type="InterPro" id="IPR013325">
    <property type="entry name" value="RNA_pol_sigma_r2"/>
</dbReference>
<evidence type="ECO:0000256" key="3">
    <source>
        <dbReference type="ARBA" id="ARBA00023082"/>
    </source>
</evidence>
<dbReference type="InterPro" id="IPR014284">
    <property type="entry name" value="RNA_pol_sigma-70_dom"/>
</dbReference>
<dbReference type="RefSeq" id="WP_192028073.1">
    <property type="nucleotide sequence ID" value="NZ_JACYTR010000004.1"/>
</dbReference>
<dbReference type="PRINTS" id="PR00046">
    <property type="entry name" value="SIGMA70FCT"/>
</dbReference>
<dbReference type="SUPFAM" id="SSF88659">
    <property type="entry name" value="Sigma3 and sigma4 domains of RNA polymerase sigma factors"/>
    <property type="match status" value="2"/>
</dbReference>
<dbReference type="SUPFAM" id="SSF88946">
    <property type="entry name" value="Sigma2 domain of RNA polymerase sigma factors"/>
    <property type="match status" value="1"/>
</dbReference>
<dbReference type="GO" id="GO:0003899">
    <property type="term" value="F:DNA-directed RNA polymerase activity"/>
    <property type="evidence" value="ECO:0007669"/>
    <property type="project" value="InterPro"/>
</dbReference>
<dbReference type="HAMAP" id="MF_00962">
    <property type="entry name" value="Sigma70_FliA"/>
    <property type="match status" value="1"/>
</dbReference>
<evidence type="ECO:0000259" key="7">
    <source>
        <dbReference type="PROSITE" id="PS00715"/>
    </source>
</evidence>
<dbReference type="InterPro" id="IPR007624">
    <property type="entry name" value="RNA_pol_sigma70_r3"/>
</dbReference>
<feature type="region of interest" description="Sigma-70 factor domain-4" evidence="6">
    <location>
        <begin position="183"/>
        <end position="231"/>
    </location>
</feature>
<keyword evidence="10" id="KW-1185">Reference proteome</keyword>
<dbReference type="NCBIfam" id="NF005413">
    <property type="entry name" value="PRK06986.1"/>
    <property type="match status" value="1"/>
</dbReference>
<dbReference type="GO" id="GO:0005737">
    <property type="term" value="C:cytoplasm"/>
    <property type="evidence" value="ECO:0007669"/>
    <property type="project" value="UniProtKB-SubCell"/>
</dbReference>
<dbReference type="Gene3D" id="1.20.140.160">
    <property type="match status" value="1"/>
</dbReference>
<keyword evidence="1 6" id="KW-0963">Cytoplasm</keyword>
<evidence type="ECO:0000256" key="5">
    <source>
        <dbReference type="ARBA" id="ARBA00023163"/>
    </source>
</evidence>
<dbReference type="InterPro" id="IPR012845">
    <property type="entry name" value="RNA_pol_sigma_FliA_WhiG"/>
</dbReference>
<name>A0AAW3ZHI9_9GAMM</name>
<comment type="caution">
    <text evidence="9">The sequence shown here is derived from an EMBL/GenBank/DDBJ whole genome shotgun (WGS) entry which is preliminary data.</text>
</comment>
<evidence type="ECO:0000259" key="8">
    <source>
        <dbReference type="PROSITE" id="PS00716"/>
    </source>
</evidence>
<feature type="domain" description="RNA polymerase sigma-70" evidence="8">
    <location>
        <begin position="204"/>
        <end position="230"/>
    </location>
</feature>
<comment type="similarity">
    <text evidence="6">Belongs to the sigma-70 factor family. FliA subfamily.</text>
</comment>
<keyword evidence="3 6" id="KW-0731">Sigma factor</keyword>
<dbReference type="Pfam" id="PF04539">
    <property type="entry name" value="Sigma70_r3"/>
    <property type="match status" value="1"/>
</dbReference>
<dbReference type="InterPro" id="IPR007630">
    <property type="entry name" value="RNA_pol_sigma70_r4"/>
</dbReference>
<feature type="short sequence motif" description="Interaction with polymerase core subunit RpoC" evidence="6">
    <location>
        <begin position="45"/>
        <end position="48"/>
    </location>
</feature>
<dbReference type="Proteomes" id="UP000613768">
    <property type="component" value="Unassembled WGS sequence"/>
</dbReference>
<evidence type="ECO:0000256" key="1">
    <source>
        <dbReference type="ARBA" id="ARBA00022490"/>
    </source>
</evidence>
<dbReference type="GO" id="GO:0016987">
    <property type="term" value="F:sigma factor activity"/>
    <property type="evidence" value="ECO:0007669"/>
    <property type="project" value="UniProtKB-UniRule"/>
</dbReference>
<dbReference type="Pfam" id="PF04545">
    <property type="entry name" value="Sigma70_r4"/>
    <property type="match status" value="1"/>
</dbReference>
<evidence type="ECO:0000313" key="9">
    <source>
        <dbReference type="EMBL" id="MBD8524724.1"/>
    </source>
</evidence>
<dbReference type="InterPro" id="IPR007627">
    <property type="entry name" value="RNA_pol_sigma70_r2"/>
</dbReference>
<comment type="caution">
    <text evidence="6">Lacks conserved residue(s) required for the propagation of feature annotation.</text>
</comment>
<dbReference type="Pfam" id="PF04542">
    <property type="entry name" value="Sigma70_r2"/>
    <property type="match status" value="1"/>
</dbReference>
<evidence type="ECO:0000256" key="6">
    <source>
        <dbReference type="HAMAP-Rule" id="MF_00962"/>
    </source>
</evidence>
<dbReference type="NCBIfam" id="TIGR02937">
    <property type="entry name" value="sigma70-ECF"/>
    <property type="match status" value="1"/>
</dbReference>
<dbReference type="NCBIfam" id="TIGR02479">
    <property type="entry name" value="FliA_WhiG"/>
    <property type="match status" value="1"/>
</dbReference>
<protein>
    <recommendedName>
        <fullName evidence="6">RNA polymerase sigma factor FliA</fullName>
    </recommendedName>
    <alternativeName>
        <fullName evidence="6">RNA polymerase sigma factor for flagellar operon</fullName>
    </alternativeName>
    <alternativeName>
        <fullName evidence="6">Sigma F</fullName>
    </alternativeName>
    <alternativeName>
        <fullName evidence="6">Sigma-28</fullName>
    </alternativeName>
</protein>
<dbReference type="PROSITE" id="PS00716">
    <property type="entry name" value="SIGMA70_2"/>
    <property type="match status" value="1"/>
</dbReference>
<dbReference type="PROSITE" id="PS00715">
    <property type="entry name" value="SIGMA70_1"/>
    <property type="match status" value="1"/>
</dbReference>
<comment type="subcellular location">
    <subcellularLocation>
        <location evidence="6">Cytoplasm</location>
    </subcellularLocation>
</comment>
<keyword evidence="4 6" id="KW-0238">DNA-binding</keyword>
<reference evidence="9 10" key="1">
    <citation type="submission" date="2020-09" db="EMBL/GenBank/DDBJ databases">
        <title>Pseudoxanthomonas sp. CAU 1598 isolated from sand of Yaerae Beach.</title>
        <authorList>
            <person name="Kim W."/>
        </authorList>
    </citation>
    <scope>NUCLEOTIDE SEQUENCE [LARGE SCALE GENOMIC DNA]</scope>
    <source>
        <strain evidence="9 10">CAU 1598</strain>
    </source>
</reference>
<dbReference type="PIRSF" id="PIRSF000770">
    <property type="entry name" value="RNA_pol_sigma-SigE/K"/>
    <property type="match status" value="1"/>
</dbReference>
<organism evidence="9 10">
    <name type="scientific">Pseudomarimonas arenosa</name>
    <dbReference type="NCBI Taxonomy" id="2774145"/>
    <lineage>
        <taxon>Bacteria</taxon>
        <taxon>Pseudomonadati</taxon>
        <taxon>Pseudomonadota</taxon>
        <taxon>Gammaproteobacteria</taxon>
        <taxon>Lysobacterales</taxon>
        <taxon>Lysobacteraceae</taxon>
        <taxon>Pseudomarimonas</taxon>
    </lineage>
</organism>
<comment type="function">
    <text evidence="6">Sigma factors are initiation factors that promote the attachment of RNA polymerase to specific initiation sites and are then released. This sigma factor controls the expression of flagella-related genes.</text>
</comment>
<keyword evidence="2 6" id="KW-0805">Transcription regulation</keyword>
<evidence type="ECO:0000256" key="2">
    <source>
        <dbReference type="ARBA" id="ARBA00023015"/>
    </source>
</evidence>